<sequence length="296" mass="32635">MMTLFSTKAMLKITLASFLPLAAAGAPLVFHRAADQPVTAIDTVTLAPAEFSYRVAGDFSRGRMPVNAPLVRSRLSSPLVIMKTEVSEADFGRCVREGACRTIEQAGSLRSDVPVTGVSWEDAIAYAQWLSGKTGEVWRLPTDEEWVFAAGTRAKDDAIETDTTDFSQRWLAKYEQESARERNGDRRPRANGSFGINENGLLDVAGNVWEWTDTCFIRHDLDSKNRPVGEATTNCGVRVVQGAHRSYVSSFIRDARGGGCSTGTPPDNLGFRLVRDDRSWLKRMVVRAFEQLKPAA</sequence>
<keyword evidence="1" id="KW-0732">Signal</keyword>
<evidence type="ECO:0000256" key="1">
    <source>
        <dbReference type="SAM" id="SignalP"/>
    </source>
</evidence>
<accession>A0ABY8BLX4</accession>
<dbReference type="SUPFAM" id="SSF56436">
    <property type="entry name" value="C-type lectin-like"/>
    <property type="match status" value="1"/>
</dbReference>
<evidence type="ECO:0000313" key="4">
    <source>
        <dbReference type="Proteomes" id="UP001213907"/>
    </source>
</evidence>
<feature type="signal peptide" evidence="1">
    <location>
        <begin position="1"/>
        <end position="22"/>
    </location>
</feature>
<dbReference type="InterPro" id="IPR016187">
    <property type="entry name" value="CTDL_fold"/>
</dbReference>
<dbReference type="RefSeq" id="WP_275246611.1">
    <property type="nucleotide sequence ID" value="NZ_BAABDX010000001.1"/>
</dbReference>
<feature type="chain" id="PRO_5047273732" evidence="1">
    <location>
        <begin position="23"/>
        <end position="296"/>
    </location>
</feature>
<feature type="domain" description="Sulfatase-modifying factor enzyme-like" evidence="2">
    <location>
        <begin position="56"/>
        <end position="275"/>
    </location>
</feature>
<reference evidence="3 4" key="1">
    <citation type="submission" date="2022-11" db="EMBL/GenBank/DDBJ databases">
        <authorList>
            <person name="Siebert D."/>
            <person name="Busche T."/>
            <person name="Saydam E."/>
            <person name="Kalinowski J."/>
            <person name="Ruckert C."/>
            <person name="Blombach B."/>
        </authorList>
    </citation>
    <scope>NUCLEOTIDE SEQUENCE [LARGE SCALE GENOMIC DNA]</scope>
    <source>
        <strain evidence="3 4">DSM 1083</strain>
    </source>
</reference>
<proteinExistence type="predicted"/>
<protein>
    <submittedName>
        <fullName evidence="3">Formylglycine-generating enzyme family protein</fullName>
    </submittedName>
</protein>
<dbReference type="Proteomes" id="UP001213907">
    <property type="component" value="Chromosome"/>
</dbReference>
<evidence type="ECO:0000259" key="2">
    <source>
        <dbReference type="Pfam" id="PF03781"/>
    </source>
</evidence>
<dbReference type="Pfam" id="PF03781">
    <property type="entry name" value="FGE-sulfatase"/>
    <property type="match status" value="1"/>
</dbReference>
<dbReference type="EMBL" id="CP113162">
    <property type="protein sequence ID" value="WEF50990.1"/>
    <property type="molecule type" value="Genomic_DNA"/>
</dbReference>
<keyword evidence="4" id="KW-1185">Reference proteome</keyword>
<dbReference type="InterPro" id="IPR042095">
    <property type="entry name" value="SUMF_sf"/>
</dbReference>
<evidence type="ECO:0000313" key="3">
    <source>
        <dbReference type="EMBL" id="WEF50990.1"/>
    </source>
</evidence>
<dbReference type="PANTHER" id="PTHR23150:SF19">
    <property type="entry name" value="FORMYLGLYCINE-GENERATING ENZYME"/>
    <property type="match status" value="1"/>
</dbReference>
<organism evidence="3 4">
    <name type="scientific">Afipia carboxydohydrogena</name>
    <name type="common">Pseudomonas carboxydohydrogena</name>
    <dbReference type="NCBI Taxonomy" id="290"/>
    <lineage>
        <taxon>Bacteria</taxon>
        <taxon>Pseudomonadati</taxon>
        <taxon>Pseudomonadota</taxon>
        <taxon>Alphaproteobacteria</taxon>
        <taxon>Hyphomicrobiales</taxon>
        <taxon>Nitrobacteraceae</taxon>
        <taxon>Afipia</taxon>
    </lineage>
</organism>
<gene>
    <name evidence="3" type="ORF">AFIC_002549</name>
</gene>
<dbReference type="PANTHER" id="PTHR23150">
    <property type="entry name" value="SULFATASE MODIFYING FACTOR 1, 2"/>
    <property type="match status" value="1"/>
</dbReference>
<dbReference type="Gene3D" id="3.90.1580.10">
    <property type="entry name" value="paralog of FGE (formylglycine-generating enzyme)"/>
    <property type="match status" value="1"/>
</dbReference>
<dbReference type="InterPro" id="IPR005532">
    <property type="entry name" value="SUMF_dom"/>
</dbReference>
<dbReference type="InterPro" id="IPR051043">
    <property type="entry name" value="Sulfatase_Mod_Factor_Kinase"/>
</dbReference>
<name>A0ABY8BLX4_AFICR</name>